<evidence type="ECO:0000313" key="2">
    <source>
        <dbReference type="EMBL" id="MFC4541873.1"/>
    </source>
</evidence>
<keyword evidence="3" id="KW-1185">Reference proteome</keyword>
<dbReference type="EMBL" id="JBHSFA010000004">
    <property type="protein sequence ID" value="MFC4541873.1"/>
    <property type="molecule type" value="Genomic_DNA"/>
</dbReference>
<evidence type="ECO:0000313" key="3">
    <source>
        <dbReference type="Proteomes" id="UP001595898"/>
    </source>
</evidence>
<comment type="caution">
    <text evidence="2">The sequence shown here is derived from an EMBL/GenBank/DDBJ whole genome shotgun (WGS) entry which is preliminary data.</text>
</comment>
<feature type="compositionally biased region" description="Basic and acidic residues" evidence="1">
    <location>
        <begin position="1"/>
        <end position="12"/>
    </location>
</feature>
<protein>
    <submittedName>
        <fullName evidence="2">Uncharacterized protein</fullName>
    </submittedName>
</protein>
<reference evidence="2 3" key="1">
    <citation type="journal article" date="2019" name="Int. J. Syst. Evol. Microbiol.">
        <title>The Global Catalogue of Microorganisms (GCM) 10K type strain sequencing project: providing services to taxonomists for standard genome sequencing and annotation.</title>
        <authorList>
            <consortium name="The Broad Institute Genomics Platform"/>
            <consortium name="The Broad Institute Genome Sequencing Center for Infectious Disease"/>
            <person name="Wu L."/>
            <person name="Ma J."/>
        </authorList>
    </citation>
    <scope>NUCLEOTIDE SEQUENCE [LARGE SCALE GENOMIC DNA]</scope>
    <source>
        <strain evidence="2 3">WLHS5</strain>
    </source>
</reference>
<gene>
    <name evidence="2" type="ORF">ACFO5R_08015</name>
</gene>
<dbReference type="RefSeq" id="WP_250142693.1">
    <property type="nucleotide sequence ID" value="NZ_JALIQP010000008.1"/>
</dbReference>
<organism evidence="2 3">
    <name type="scientific">Halosolutus amylolyticus</name>
    <dbReference type="NCBI Taxonomy" id="2932267"/>
    <lineage>
        <taxon>Archaea</taxon>
        <taxon>Methanobacteriati</taxon>
        <taxon>Methanobacteriota</taxon>
        <taxon>Stenosarchaea group</taxon>
        <taxon>Halobacteria</taxon>
        <taxon>Halobacteriales</taxon>
        <taxon>Natrialbaceae</taxon>
        <taxon>Halosolutus</taxon>
    </lineage>
</organism>
<sequence length="100" mass="10521">MEGLDTDQRTDDETALPNVITVDGQGTPASFEITVDGEIEMIDAVASEEATIVSGTTAEGAVEADTQRFRFSGDVADVTIVNHGGLSTDSVVDPEIYVED</sequence>
<dbReference type="AlphaFoldDB" id="A0ABD5PN20"/>
<proteinExistence type="predicted"/>
<dbReference type="Proteomes" id="UP001595898">
    <property type="component" value="Unassembled WGS sequence"/>
</dbReference>
<feature type="region of interest" description="Disordered" evidence="1">
    <location>
        <begin position="1"/>
        <end position="23"/>
    </location>
</feature>
<evidence type="ECO:0000256" key="1">
    <source>
        <dbReference type="SAM" id="MobiDB-lite"/>
    </source>
</evidence>
<accession>A0ABD5PN20</accession>
<name>A0ABD5PN20_9EURY</name>